<proteinExistence type="inferred from homology"/>
<feature type="binding site" evidence="7">
    <location>
        <position position="138"/>
    </location>
    <ligand>
        <name>[2Fe-2S] cluster</name>
        <dbReference type="ChEBI" id="CHEBI:190135"/>
    </ligand>
</feature>
<name>A0A3P3XHD3_9SPIR</name>
<dbReference type="GO" id="GO:0046872">
    <property type="term" value="F:metal ion binding"/>
    <property type="evidence" value="ECO:0007669"/>
    <property type="project" value="UniProtKB-KW"/>
</dbReference>
<dbReference type="InterPro" id="IPR042128">
    <property type="entry name" value="NuoE_dom"/>
</dbReference>
<protein>
    <submittedName>
        <fullName evidence="9">NADH-quinone oxidoreductase, E subunit (Modular protein)</fullName>
    </submittedName>
</protein>
<dbReference type="PIRSF" id="PIRSF000216">
    <property type="entry name" value="NADH_DH_24kDa"/>
    <property type="match status" value="1"/>
</dbReference>
<dbReference type="CDD" id="cd03064">
    <property type="entry name" value="TRX_Fd_NuoE"/>
    <property type="match status" value="1"/>
</dbReference>
<evidence type="ECO:0000313" key="9">
    <source>
        <dbReference type="EMBL" id="SLM11918.1"/>
    </source>
</evidence>
<evidence type="ECO:0000256" key="2">
    <source>
        <dbReference type="ARBA" id="ARBA00022714"/>
    </source>
</evidence>
<comment type="similarity">
    <text evidence="1">Belongs to the complex I 24 kDa subunit family.</text>
</comment>
<dbReference type="GO" id="GO:0051537">
    <property type="term" value="F:2 iron, 2 sulfur cluster binding"/>
    <property type="evidence" value="ECO:0007669"/>
    <property type="project" value="UniProtKB-KW"/>
</dbReference>
<dbReference type="SUPFAM" id="SSF52833">
    <property type="entry name" value="Thioredoxin-like"/>
    <property type="match status" value="1"/>
</dbReference>
<evidence type="ECO:0000256" key="3">
    <source>
        <dbReference type="ARBA" id="ARBA00022723"/>
    </source>
</evidence>
<dbReference type="EMBL" id="FWDM01000014">
    <property type="protein sequence ID" value="SLM11918.1"/>
    <property type="molecule type" value="Genomic_DNA"/>
</dbReference>
<dbReference type="PANTHER" id="PTHR10371:SF3">
    <property type="entry name" value="NADH DEHYDROGENASE [UBIQUINONE] FLAVOPROTEIN 2, MITOCHONDRIAL"/>
    <property type="match status" value="1"/>
</dbReference>
<evidence type="ECO:0000256" key="6">
    <source>
        <dbReference type="ARBA" id="ARBA00034078"/>
    </source>
</evidence>
<reference evidence="9" key="1">
    <citation type="submission" date="2017-02" db="EMBL/GenBank/DDBJ databases">
        <authorList>
            <person name="Regsiter A."/>
            <person name="William W."/>
        </authorList>
    </citation>
    <scope>NUCLEOTIDE SEQUENCE</scope>
    <source>
        <strain evidence="9">Bib</strain>
    </source>
</reference>
<feature type="binding site" evidence="7">
    <location>
        <position position="97"/>
    </location>
    <ligand>
        <name>[2Fe-2S] cluster</name>
        <dbReference type="ChEBI" id="CHEBI:190135"/>
    </ligand>
</feature>
<dbReference type="InterPro" id="IPR036249">
    <property type="entry name" value="Thioredoxin-like_sf"/>
</dbReference>
<dbReference type="Pfam" id="PF01257">
    <property type="entry name" value="2Fe-2S_thioredx"/>
    <property type="match status" value="1"/>
</dbReference>
<dbReference type="AlphaFoldDB" id="A0A3P3XHD3"/>
<dbReference type="InterPro" id="IPR041921">
    <property type="entry name" value="NuoE_N"/>
</dbReference>
<accession>A0A3P3XHD3</accession>
<evidence type="ECO:0000256" key="5">
    <source>
        <dbReference type="ARBA" id="ARBA00023014"/>
    </source>
</evidence>
<comment type="cofactor">
    <cofactor evidence="7">
        <name>[2Fe-2S] cluster</name>
        <dbReference type="ChEBI" id="CHEBI:190135"/>
    </cofactor>
    <text evidence="7">Binds 1 [2Fe-2S] cluster.</text>
</comment>
<comment type="cofactor">
    <cofactor evidence="6">
        <name>[2Fe-2S] cluster</name>
        <dbReference type="ChEBI" id="CHEBI:190135"/>
    </cofactor>
</comment>
<feature type="binding site" evidence="7">
    <location>
        <position position="142"/>
    </location>
    <ligand>
        <name>[2Fe-2S] cluster</name>
        <dbReference type="ChEBI" id="CHEBI:190135"/>
    </ligand>
</feature>
<keyword evidence="3 7" id="KW-0479">Metal-binding</keyword>
<feature type="region of interest" description="Disordered" evidence="8">
    <location>
        <begin position="1"/>
        <end position="22"/>
    </location>
</feature>
<feature type="binding site" evidence="7">
    <location>
        <position position="102"/>
    </location>
    <ligand>
        <name>[2Fe-2S] cluster</name>
        <dbReference type="ChEBI" id="CHEBI:190135"/>
    </ligand>
</feature>
<evidence type="ECO:0000256" key="1">
    <source>
        <dbReference type="ARBA" id="ARBA00010643"/>
    </source>
</evidence>
<keyword evidence="2 7" id="KW-0001">2Fe-2S</keyword>
<keyword evidence="4 7" id="KW-0408">Iron</keyword>
<evidence type="ECO:0000256" key="4">
    <source>
        <dbReference type="ARBA" id="ARBA00023004"/>
    </source>
</evidence>
<evidence type="ECO:0000256" key="7">
    <source>
        <dbReference type="PIRSR" id="PIRSR000216-1"/>
    </source>
</evidence>
<dbReference type="InterPro" id="IPR002023">
    <property type="entry name" value="NuoE-like"/>
</dbReference>
<gene>
    <name evidence="9" type="ORF">SPIROBIBN47_210128</name>
</gene>
<keyword evidence="5 7" id="KW-0411">Iron-sulfur</keyword>
<dbReference type="GO" id="GO:0003954">
    <property type="term" value="F:NADH dehydrogenase activity"/>
    <property type="evidence" value="ECO:0007669"/>
    <property type="project" value="TreeGrafter"/>
</dbReference>
<dbReference type="Gene3D" id="3.40.30.10">
    <property type="entry name" value="Glutaredoxin"/>
    <property type="match status" value="1"/>
</dbReference>
<sequence length="175" mass="19306">MAMNGKGKAGETDDAVGNTSILPNTTAPKTQIKYRDTLLFRLHEVQNRTRGKTWITKEELAGIAQDYGIPLAELDGIVSFYTMFSRERRGRHVIRLCDSLSCRICGSLDIYQHLRKKLGISRGMTTGDGAFSLEIVNCLGACSTSPNIMIDDHLISGLSLAEIDAMLDRLAKEEV</sequence>
<evidence type="ECO:0000256" key="8">
    <source>
        <dbReference type="SAM" id="MobiDB-lite"/>
    </source>
</evidence>
<dbReference type="Gene3D" id="1.10.10.1590">
    <property type="entry name" value="NADH-quinone oxidoreductase subunit E"/>
    <property type="match status" value="1"/>
</dbReference>
<dbReference type="PANTHER" id="PTHR10371">
    <property type="entry name" value="NADH DEHYDROGENASE UBIQUINONE FLAVOPROTEIN 2, MITOCHONDRIAL"/>
    <property type="match status" value="1"/>
</dbReference>
<organism evidence="9">
    <name type="scientific">uncultured spirochete</name>
    <dbReference type="NCBI Taxonomy" id="156406"/>
    <lineage>
        <taxon>Bacteria</taxon>
        <taxon>Pseudomonadati</taxon>
        <taxon>Spirochaetota</taxon>
        <taxon>Spirochaetia</taxon>
        <taxon>Spirochaetales</taxon>
        <taxon>environmental samples</taxon>
    </lineage>
</organism>